<dbReference type="Gene3D" id="1.10.287.950">
    <property type="entry name" value="Methyl-accepting chemotaxis protein"/>
    <property type="match status" value="1"/>
</dbReference>
<dbReference type="InterPro" id="IPR004089">
    <property type="entry name" value="MCPsignal_dom"/>
</dbReference>
<dbReference type="PROSITE" id="PS50112">
    <property type="entry name" value="PAS"/>
    <property type="match status" value="1"/>
</dbReference>
<comment type="subcellular location">
    <subcellularLocation>
        <location evidence="1">Membrane</location>
    </subcellularLocation>
</comment>
<name>A0ABY3N0Q1_9GAMM</name>
<dbReference type="SMART" id="SM00086">
    <property type="entry name" value="PAC"/>
    <property type="match status" value="1"/>
</dbReference>
<feature type="domain" description="Methyl-accepting transducer" evidence="4">
    <location>
        <begin position="262"/>
        <end position="434"/>
    </location>
</feature>
<evidence type="ECO:0000259" key="4">
    <source>
        <dbReference type="PROSITE" id="PS50111"/>
    </source>
</evidence>
<dbReference type="CDD" id="cd00130">
    <property type="entry name" value="PAS"/>
    <property type="match status" value="2"/>
</dbReference>
<keyword evidence="8" id="KW-1185">Reference proteome</keyword>
<dbReference type="SUPFAM" id="SSF58104">
    <property type="entry name" value="Methyl-accepting chemotaxis protein (MCP) signaling domain"/>
    <property type="match status" value="1"/>
</dbReference>
<dbReference type="PROSITE" id="PS50113">
    <property type="entry name" value="PAC"/>
    <property type="match status" value="1"/>
</dbReference>
<dbReference type="PROSITE" id="PS50111">
    <property type="entry name" value="CHEMOTAXIS_TRANSDUC_2"/>
    <property type="match status" value="1"/>
</dbReference>
<dbReference type="Pfam" id="PF00015">
    <property type="entry name" value="MCPsignal"/>
    <property type="match status" value="1"/>
</dbReference>
<evidence type="ECO:0000313" key="8">
    <source>
        <dbReference type="Proteomes" id="UP000815846"/>
    </source>
</evidence>
<keyword evidence="2 3" id="KW-0807">Transducer</keyword>
<organism evidence="7 8">
    <name type="scientific">Colwellia echini</name>
    <dbReference type="NCBI Taxonomy" id="1982103"/>
    <lineage>
        <taxon>Bacteria</taxon>
        <taxon>Pseudomonadati</taxon>
        <taxon>Pseudomonadota</taxon>
        <taxon>Gammaproteobacteria</taxon>
        <taxon>Alteromonadales</taxon>
        <taxon>Colwelliaceae</taxon>
        <taxon>Colwellia</taxon>
    </lineage>
</organism>
<accession>A0ABY3N0Q1</accession>
<dbReference type="Pfam" id="PF13426">
    <property type="entry name" value="PAS_9"/>
    <property type="match status" value="1"/>
</dbReference>
<dbReference type="PANTHER" id="PTHR32089:SF112">
    <property type="entry name" value="LYSOZYME-LIKE PROTEIN-RELATED"/>
    <property type="match status" value="1"/>
</dbReference>
<dbReference type="EMBL" id="PJAI02000001">
    <property type="protein sequence ID" value="TYK67065.1"/>
    <property type="molecule type" value="Genomic_DNA"/>
</dbReference>
<evidence type="ECO:0000256" key="2">
    <source>
        <dbReference type="ARBA" id="ARBA00023224"/>
    </source>
</evidence>
<evidence type="ECO:0000259" key="6">
    <source>
        <dbReference type="PROSITE" id="PS50113"/>
    </source>
</evidence>
<evidence type="ECO:0000313" key="7">
    <source>
        <dbReference type="EMBL" id="TYK67065.1"/>
    </source>
</evidence>
<dbReference type="SMART" id="SM00283">
    <property type="entry name" value="MA"/>
    <property type="match status" value="1"/>
</dbReference>
<dbReference type="Pfam" id="PF08447">
    <property type="entry name" value="PAS_3"/>
    <property type="match status" value="1"/>
</dbReference>
<dbReference type="NCBIfam" id="TIGR00229">
    <property type="entry name" value="sensory_box"/>
    <property type="match status" value="2"/>
</dbReference>
<dbReference type="PANTHER" id="PTHR32089">
    <property type="entry name" value="METHYL-ACCEPTING CHEMOTAXIS PROTEIN MCPB"/>
    <property type="match status" value="1"/>
</dbReference>
<reference evidence="7 8" key="1">
    <citation type="submission" date="2019-08" db="EMBL/GenBank/DDBJ databases">
        <title>Microbe sample from Colwellia echini.</title>
        <authorList>
            <person name="Christiansen L."/>
            <person name="Pathiraja D."/>
            <person name="Schultz-Johansen M."/>
            <person name="Choi I.-G."/>
            <person name="Stougaard P."/>
        </authorList>
    </citation>
    <scope>NUCLEOTIDE SEQUENCE [LARGE SCALE GENOMIC DNA]</scope>
    <source>
        <strain evidence="7 8">A3</strain>
    </source>
</reference>
<dbReference type="InterPro" id="IPR001610">
    <property type="entry name" value="PAC"/>
</dbReference>
<dbReference type="InterPro" id="IPR013655">
    <property type="entry name" value="PAS_fold_3"/>
</dbReference>
<sequence length="434" mass="48134">MLFGKRKLLTKIEILEKELAIFNDIKADLREEMTYFLLDTKGNIIEVNSLFINSIGYTESELINKSIRDVIHPKALKSDICQKMLTAINKGVHWHGALQLQTKKGNDVWYRTIIQPRANPLTLSVYSTELTKTISESREHKDMLAALTRSSAVIEFSLDGTILTANDNFLKGMRYSLSQILGKHHSIFCEPAEAKSQAYKDFWSKLRSGIFISQRFKRIDSNGDTVWLEASYNPIHDDSGELYKVVKFATVITDQINRELAMSATSKIAQEVSQRTGEGTLNAIKVIESTIQTMGQLSAKMSDASKGIFELDTQSQKVAQLVESIRGIADQTNLLALNAAIEAARAGEQGRGFAVVADEVRELASRTSIATEQIISVVSENKQLTKSAVSLIEESMVEAEKALQLSNEAGHVMSDIQVGAKEVVDAIAQFNKNL</sequence>
<dbReference type="InterPro" id="IPR000014">
    <property type="entry name" value="PAS"/>
</dbReference>
<dbReference type="SMART" id="SM00091">
    <property type="entry name" value="PAS"/>
    <property type="match status" value="2"/>
</dbReference>
<protein>
    <submittedName>
        <fullName evidence="7">PAS domain S-box protein</fullName>
    </submittedName>
</protein>
<dbReference type="InterPro" id="IPR035965">
    <property type="entry name" value="PAS-like_dom_sf"/>
</dbReference>
<feature type="domain" description="PAC" evidence="6">
    <location>
        <begin position="212"/>
        <end position="264"/>
    </location>
</feature>
<comment type="caution">
    <text evidence="7">The sequence shown here is derived from an EMBL/GenBank/DDBJ whole genome shotgun (WGS) entry which is preliminary data.</text>
</comment>
<evidence type="ECO:0000256" key="3">
    <source>
        <dbReference type="PROSITE-ProRule" id="PRU00284"/>
    </source>
</evidence>
<proteinExistence type="predicted"/>
<feature type="domain" description="PAS" evidence="5">
    <location>
        <begin position="35"/>
        <end position="74"/>
    </location>
</feature>
<gene>
    <name evidence="7" type="ORF">CWS31_000550</name>
</gene>
<dbReference type="SUPFAM" id="SSF55785">
    <property type="entry name" value="PYP-like sensor domain (PAS domain)"/>
    <property type="match status" value="2"/>
</dbReference>
<evidence type="ECO:0000259" key="5">
    <source>
        <dbReference type="PROSITE" id="PS50112"/>
    </source>
</evidence>
<dbReference type="InterPro" id="IPR000700">
    <property type="entry name" value="PAS-assoc_C"/>
</dbReference>
<dbReference type="Proteomes" id="UP000815846">
    <property type="component" value="Unassembled WGS sequence"/>
</dbReference>
<dbReference type="Gene3D" id="3.30.450.20">
    <property type="entry name" value="PAS domain"/>
    <property type="match status" value="2"/>
</dbReference>
<evidence type="ECO:0000256" key="1">
    <source>
        <dbReference type="ARBA" id="ARBA00004370"/>
    </source>
</evidence>